<dbReference type="SMART" id="SM00177">
    <property type="entry name" value="ARF"/>
    <property type="match status" value="1"/>
</dbReference>
<dbReference type="Proteomes" id="UP000193642">
    <property type="component" value="Unassembled WGS sequence"/>
</dbReference>
<evidence type="ECO:0000256" key="1">
    <source>
        <dbReference type="ARBA" id="ARBA00010290"/>
    </source>
</evidence>
<keyword evidence="2 4" id="KW-0547">Nucleotide-binding</keyword>
<keyword evidence="5" id="KW-0460">Magnesium</keyword>
<dbReference type="SMART" id="SM00178">
    <property type="entry name" value="SAR"/>
    <property type="match status" value="1"/>
</dbReference>
<dbReference type="PRINTS" id="PR00328">
    <property type="entry name" value="SAR1GTPBP"/>
</dbReference>
<dbReference type="GO" id="GO:0046872">
    <property type="term" value="F:metal ion binding"/>
    <property type="evidence" value="ECO:0007669"/>
    <property type="project" value="UniProtKB-KW"/>
</dbReference>
<feature type="binding site" evidence="4">
    <location>
        <position position="73"/>
    </location>
    <ligand>
        <name>GTP</name>
        <dbReference type="ChEBI" id="CHEBI:37565"/>
    </ligand>
</feature>
<feature type="binding site" evidence="5">
    <location>
        <position position="50"/>
    </location>
    <ligand>
        <name>Mg(2+)</name>
        <dbReference type="ChEBI" id="CHEBI:18420"/>
    </ligand>
</feature>
<dbReference type="EMBL" id="MCGO01000025">
    <property type="protein sequence ID" value="ORY43372.1"/>
    <property type="molecule type" value="Genomic_DNA"/>
</dbReference>
<dbReference type="InterPro" id="IPR024156">
    <property type="entry name" value="Small_GTPase_ARF"/>
</dbReference>
<comment type="similarity">
    <text evidence="1 6">Belongs to the small GTPase superfamily. Arf family.</text>
</comment>
<comment type="caution">
    <text evidence="7">The sequence shown here is derived from an EMBL/GenBank/DDBJ whole genome shotgun (WGS) entry which is preliminary data.</text>
</comment>
<feature type="binding site" evidence="4">
    <location>
        <begin position="24"/>
        <end position="31"/>
    </location>
    <ligand>
        <name>GTP</name>
        <dbReference type="ChEBI" id="CHEBI:37565"/>
    </ligand>
</feature>
<dbReference type="OrthoDB" id="2011769at2759"/>
<dbReference type="STRING" id="329046.A0A1Y2C8M4"/>
<dbReference type="GO" id="GO:0005525">
    <property type="term" value="F:GTP binding"/>
    <property type="evidence" value="ECO:0007669"/>
    <property type="project" value="UniProtKB-KW"/>
</dbReference>
<feature type="binding site" evidence="4">
    <location>
        <begin position="131"/>
        <end position="134"/>
    </location>
    <ligand>
        <name>GTP</name>
        <dbReference type="ChEBI" id="CHEBI:37565"/>
    </ligand>
</feature>
<organism evidence="7 8">
    <name type="scientific">Rhizoclosmatium globosum</name>
    <dbReference type="NCBI Taxonomy" id="329046"/>
    <lineage>
        <taxon>Eukaryota</taxon>
        <taxon>Fungi</taxon>
        <taxon>Fungi incertae sedis</taxon>
        <taxon>Chytridiomycota</taxon>
        <taxon>Chytridiomycota incertae sedis</taxon>
        <taxon>Chytridiomycetes</taxon>
        <taxon>Chytridiales</taxon>
        <taxon>Chytriomycetaceae</taxon>
        <taxon>Rhizoclosmatium</taxon>
    </lineage>
</organism>
<gene>
    <name evidence="7" type="ORF">BCR33DRAFT_717602</name>
</gene>
<accession>A0A1Y2C8M4</accession>
<dbReference type="InterPro" id="IPR005225">
    <property type="entry name" value="Small_GTP-bd"/>
</dbReference>
<evidence type="ECO:0000313" key="8">
    <source>
        <dbReference type="Proteomes" id="UP000193642"/>
    </source>
</evidence>
<evidence type="ECO:0000256" key="3">
    <source>
        <dbReference type="ARBA" id="ARBA00023134"/>
    </source>
</evidence>
<evidence type="ECO:0000256" key="5">
    <source>
        <dbReference type="PIRSR" id="PIRSR606689-2"/>
    </source>
</evidence>
<dbReference type="InterPro" id="IPR006689">
    <property type="entry name" value="Small_GTPase_ARF/SAR"/>
</dbReference>
<proteinExistence type="inferred from homology"/>
<sequence length="184" mass="20418">MGLWSSFLTSLGIIKRKVNILLVGLDNAGKSTIINGLKVSAVPQTEVVPTVGFNVETFSTQHRLTFTVFDMSGQGKYRDLWEYYYPDVEAIVFVIDASDKIRACVARDELETMLQNKVLRDRKIPILFFANKMDVEGGMSPSECSGALGLEEIKDRNWTICATNGITGQGVGVGLDWLAEELKY</sequence>
<dbReference type="PANTHER" id="PTHR11711">
    <property type="entry name" value="ADP RIBOSYLATION FACTOR-RELATED"/>
    <property type="match status" value="1"/>
</dbReference>
<dbReference type="NCBIfam" id="TIGR00231">
    <property type="entry name" value="small_GTP"/>
    <property type="match status" value="1"/>
</dbReference>
<dbReference type="InterPro" id="IPR027417">
    <property type="entry name" value="P-loop_NTPase"/>
</dbReference>
<evidence type="ECO:0000256" key="6">
    <source>
        <dbReference type="RuleBase" id="RU003925"/>
    </source>
</evidence>
<keyword evidence="5" id="KW-0479">Metal-binding</keyword>
<feature type="binding site" evidence="5">
    <location>
        <position position="31"/>
    </location>
    <ligand>
        <name>Mg(2+)</name>
        <dbReference type="ChEBI" id="CHEBI:18420"/>
    </ligand>
</feature>
<keyword evidence="3 4" id="KW-0342">GTP-binding</keyword>
<keyword evidence="8" id="KW-1185">Reference proteome</keyword>
<dbReference type="SUPFAM" id="SSF52540">
    <property type="entry name" value="P-loop containing nucleoside triphosphate hydrolases"/>
    <property type="match status" value="1"/>
</dbReference>
<dbReference type="Gene3D" id="3.40.50.300">
    <property type="entry name" value="P-loop containing nucleotide triphosphate hydrolases"/>
    <property type="match status" value="1"/>
</dbReference>
<evidence type="ECO:0000256" key="2">
    <source>
        <dbReference type="ARBA" id="ARBA00022741"/>
    </source>
</evidence>
<dbReference type="AlphaFoldDB" id="A0A1Y2C8M4"/>
<evidence type="ECO:0000313" key="7">
    <source>
        <dbReference type="EMBL" id="ORY43372.1"/>
    </source>
</evidence>
<reference evidence="7 8" key="1">
    <citation type="submission" date="2016-07" db="EMBL/GenBank/DDBJ databases">
        <title>Pervasive Adenine N6-methylation of Active Genes in Fungi.</title>
        <authorList>
            <consortium name="DOE Joint Genome Institute"/>
            <person name="Mondo S.J."/>
            <person name="Dannebaum R.O."/>
            <person name="Kuo R.C."/>
            <person name="Labutti K."/>
            <person name="Haridas S."/>
            <person name="Kuo A."/>
            <person name="Salamov A."/>
            <person name="Ahrendt S.R."/>
            <person name="Lipzen A."/>
            <person name="Sullivan W."/>
            <person name="Andreopoulos W.B."/>
            <person name="Clum A."/>
            <person name="Lindquist E."/>
            <person name="Daum C."/>
            <person name="Ramamoorthy G.K."/>
            <person name="Gryganskyi A."/>
            <person name="Culley D."/>
            <person name="Magnuson J.K."/>
            <person name="James T.Y."/>
            <person name="O'Malley M.A."/>
            <person name="Stajich J.E."/>
            <person name="Spatafora J.W."/>
            <person name="Visel A."/>
            <person name="Grigoriev I.V."/>
        </authorList>
    </citation>
    <scope>NUCLEOTIDE SEQUENCE [LARGE SCALE GENOMIC DNA]</scope>
    <source>
        <strain evidence="7 8">JEL800</strain>
    </source>
</reference>
<dbReference type="PROSITE" id="PS51417">
    <property type="entry name" value="ARF"/>
    <property type="match status" value="1"/>
</dbReference>
<protein>
    <submittedName>
        <fullName evidence="7">ARF/SAR superfamily</fullName>
    </submittedName>
</protein>
<evidence type="ECO:0000256" key="4">
    <source>
        <dbReference type="PIRSR" id="PIRSR606689-1"/>
    </source>
</evidence>
<dbReference type="GO" id="GO:0003924">
    <property type="term" value="F:GTPase activity"/>
    <property type="evidence" value="ECO:0007669"/>
    <property type="project" value="InterPro"/>
</dbReference>
<name>A0A1Y2C8M4_9FUNG</name>
<dbReference type="FunFam" id="3.40.50.300:FF:001166">
    <property type="entry name" value="ADP-ribosylation factor D"/>
    <property type="match status" value="1"/>
</dbReference>
<dbReference type="Pfam" id="PF00025">
    <property type="entry name" value="Arf"/>
    <property type="match status" value="1"/>
</dbReference>